<dbReference type="Proteomes" id="UP001164539">
    <property type="component" value="Chromosome 3"/>
</dbReference>
<organism evidence="1 2">
    <name type="scientific">Melia azedarach</name>
    <name type="common">Chinaberry tree</name>
    <dbReference type="NCBI Taxonomy" id="155640"/>
    <lineage>
        <taxon>Eukaryota</taxon>
        <taxon>Viridiplantae</taxon>
        <taxon>Streptophyta</taxon>
        <taxon>Embryophyta</taxon>
        <taxon>Tracheophyta</taxon>
        <taxon>Spermatophyta</taxon>
        <taxon>Magnoliopsida</taxon>
        <taxon>eudicotyledons</taxon>
        <taxon>Gunneridae</taxon>
        <taxon>Pentapetalae</taxon>
        <taxon>rosids</taxon>
        <taxon>malvids</taxon>
        <taxon>Sapindales</taxon>
        <taxon>Meliaceae</taxon>
        <taxon>Melia</taxon>
    </lineage>
</organism>
<comment type="caution">
    <text evidence="1">The sequence shown here is derived from an EMBL/GenBank/DDBJ whole genome shotgun (WGS) entry which is preliminary data.</text>
</comment>
<sequence length="170" mass="18708">MAYSVKLELRLLAVILFCITILTGKAEEDVPYDTGVAGSDPAEIVAKALLCFNDKYIYSSCEESYRLTKSGNLSVPPEYADEYCNGPCLTETHLVLNCIENILSHFVFYNRATIKDIRDTIKAACGDGPERGNFDVAEHIQAEENRAHKAANRVLFGFGLMVLVPGLLLG</sequence>
<keyword evidence="2" id="KW-1185">Reference proteome</keyword>
<reference evidence="1 2" key="1">
    <citation type="journal article" date="2023" name="Science">
        <title>Complex scaffold remodeling in plant triterpene biosynthesis.</title>
        <authorList>
            <person name="De La Pena R."/>
            <person name="Hodgson H."/>
            <person name="Liu J.C."/>
            <person name="Stephenson M.J."/>
            <person name="Martin A.C."/>
            <person name="Owen C."/>
            <person name="Harkess A."/>
            <person name="Leebens-Mack J."/>
            <person name="Jimenez L.E."/>
            <person name="Osbourn A."/>
            <person name="Sattely E.S."/>
        </authorList>
    </citation>
    <scope>NUCLEOTIDE SEQUENCE [LARGE SCALE GENOMIC DNA]</scope>
    <source>
        <strain evidence="2">cv. JPN11</strain>
        <tissue evidence="1">Leaf</tissue>
    </source>
</reference>
<evidence type="ECO:0000313" key="1">
    <source>
        <dbReference type="EMBL" id="KAJ4722060.1"/>
    </source>
</evidence>
<accession>A0ACC1YEI3</accession>
<name>A0ACC1YEI3_MELAZ</name>
<evidence type="ECO:0000313" key="2">
    <source>
        <dbReference type="Proteomes" id="UP001164539"/>
    </source>
</evidence>
<proteinExistence type="predicted"/>
<dbReference type="EMBL" id="CM051396">
    <property type="protein sequence ID" value="KAJ4722060.1"/>
    <property type="molecule type" value="Genomic_DNA"/>
</dbReference>
<protein>
    <submittedName>
        <fullName evidence="1">Glycine-rich protein family</fullName>
    </submittedName>
</protein>
<gene>
    <name evidence="1" type="ORF">OWV82_005626</name>
</gene>